<dbReference type="OrthoDB" id="2662848at2"/>
<name>A0A1R1BL45_PAEAM</name>
<dbReference type="AlphaFoldDB" id="A0A1R1BL45"/>
<protein>
    <submittedName>
        <fullName evidence="1">Uncharacterized protein</fullName>
    </submittedName>
</protein>
<dbReference type="EMBL" id="MRTJ01000013">
    <property type="protein sequence ID" value="OMF10606.1"/>
    <property type="molecule type" value="Genomic_DNA"/>
</dbReference>
<organism evidence="1 2">
    <name type="scientific">Paenibacillus amylolyticus</name>
    <dbReference type="NCBI Taxonomy" id="1451"/>
    <lineage>
        <taxon>Bacteria</taxon>
        <taxon>Bacillati</taxon>
        <taxon>Bacillota</taxon>
        <taxon>Bacilli</taxon>
        <taxon>Bacillales</taxon>
        <taxon>Paenibacillaceae</taxon>
        <taxon>Paenibacillus</taxon>
    </lineage>
</organism>
<reference evidence="1 2" key="1">
    <citation type="submission" date="2016-11" db="EMBL/GenBank/DDBJ databases">
        <title>Paenibacillus species isolates.</title>
        <authorList>
            <person name="Beno S.M."/>
        </authorList>
    </citation>
    <scope>NUCLEOTIDE SEQUENCE [LARGE SCALE GENOMIC DNA]</scope>
    <source>
        <strain evidence="1 2">FSL H8-0246</strain>
    </source>
</reference>
<proteinExistence type="predicted"/>
<dbReference type="RefSeq" id="WP_076333472.1">
    <property type="nucleotide sequence ID" value="NZ_MRTJ01000013.1"/>
</dbReference>
<evidence type="ECO:0000313" key="1">
    <source>
        <dbReference type="EMBL" id="OMF10606.1"/>
    </source>
</evidence>
<accession>A0A1R1BL45</accession>
<sequence>MMDEINQVASLLMYDGPTAAELMQKAVKENGEFYISNNEDITTLTIESTVAYGLSVKDVYSFNPEGQLIKQTIIMNGKEQIIFDKYTEATQILKKMQHKKRKVS</sequence>
<evidence type="ECO:0000313" key="2">
    <source>
        <dbReference type="Proteomes" id="UP000187134"/>
    </source>
</evidence>
<comment type="caution">
    <text evidence="1">The sequence shown here is derived from an EMBL/GenBank/DDBJ whole genome shotgun (WGS) entry which is preliminary data.</text>
</comment>
<gene>
    <name evidence="1" type="ORF">BK131_23600</name>
</gene>
<dbReference type="Proteomes" id="UP000187134">
    <property type="component" value="Unassembled WGS sequence"/>
</dbReference>